<name>A0A8S3RZX2_MYTED</name>
<organism evidence="1 2">
    <name type="scientific">Mytilus edulis</name>
    <name type="common">Blue mussel</name>
    <dbReference type="NCBI Taxonomy" id="6550"/>
    <lineage>
        <taxon>Eukaryota</taxon>
        <taxon>Metazoa</taxon>
        <taxon>Spiralia</taxon>
        <taxon>Lophotrochozoa</taxon>
        <taxon>Mollusca</taxon>
        <taxon>Bivalvia</taxon>
        <taxon>Autobranchia</taxon>
        <taxon>Pteriomorphia</taxon>
        <taxon>Mytilida</taxon>
        <taxon>Mytiloidea</taxon>
        <taxon>Mytilidae</taxon>
        <taxon>Mytilinae</taxon>
        <taxon>Mytilus</taxon>
    </lineage>
</organism>
<evidence type="ECO:0000313" key="1">
    <source>
        <dbReference type="EMBL" id="CAG2214352.1"/>
    </source>
</evidence>
<proteinExistence type="predicted"/>
<sequence length="172" mass="19477">MGVSLSSTKEECTEVDLPYSEIGSVISSTREECPVEHYKQSQMPIQCQICGNPKVKWKCKTCNVLACIHCKDSENSNKGHQISNLTQHERKITDVKKCETNLKTNIDGLNFFCCISLIFSMDSDCGSSKDVQHLEVNISYIDVSAWLVLPPLTDNNRWKPTRRNIITKNYVS</sequence>
<keyword evidence="2" id="KW-1185">Reference proteome</keyword>
<dbReference type="EMBL" id="CAJPWZ010001405">
    <property type="protein sequence ID" value="CAG2214352.1"/>
    <property type="molecule type" value="Genomic_DNA"/>
</dbReference>
<accession>A0A8S3RZX2</accession>
<evidence type="ECO:0008006" key="3">
    <source>
        <dbReference type="Google" id="ProtNLM"/>
    </source>
</evidence>
<dbReference type="Proteomes" id="UP000683360">
    <property type="component" value="Unassembled WGS sequence"/>
</dbReference>
<reference evidence="1" key="1">
    <citation type="submission" date="2021-03" db="EMBL/GenBank/DDBJ databases">
        <authorList>
            <person name="Bekaert M."/>
        </authorList>
    </citation>
    <scope>NUCLEOTIDE SEQUENCE</scope>
</reference>
<evidence type="ECO:0000313" key="2">
    <source>
        <dbReference type="Proteomes" id="UP000683360"/>
    </source>
</evidence>
<comment type="caution">
    <text evidence="1">The sequence shown here is derived from an EMBL/GenBank/DDBJ whole genome shotgun (WGS) entry which is preliminary data.</text>
</comment>
<protein>
    <recommendedName>
        <fullName evidence="3">B box-type domain-containing protein</fullName>
    </recommendedName>
</protein>
<dbReference type="OrthoDB" id="10539232at2759"/>
<gene>
    <name evidence="1" type="ORF">MEDL_28212</name>
</gene>
<dbReference type="AlphaFoldDB" id="A0A8S3RZX2"/>